<protein>
    <recommendedName>
        <fullName evidence="4">Curli production assembly/transport component CsgG</fullName>
    </recommendedName>
</protein>
<sequence length="309" mass="33760">MNSSQSSYSRFLKAWLYLAFAAAFGTSCSHIPTPKPTRNFDLTPAPYFDTKTGIYFPGALGSLNRSPVVELEKRKPGLGIAISYHNEEARVDIFVYDLQASIIPAGIDSPVVIESFLEAINDLHVAERRRVYSQLDITPERSELLIASPFLEADFSYQETSGPKSGKLLLAGINGQLLKIRAVKSADSELSLDQLLYPIGRAIIHSQTNGYGGVSNTDYQKISNALGAIDLSDGLSSSEAISIAQIELARSGKHNRYDVTSAKVVQMDESQVIIVEFEQFPTTPPRQQDTPLRIAITPSGNAYTLESSP</sequence>
<evidence type="ECO:0000313" key="3">
    <source>
        <dbReference type="Proteomes" id="UP000526501"/>
    </source>
</evidence>
<evidence type="ECO:0008006" key="4">
    <source>
        <dbReference type="Google" id="ProtNLM"/>
    </source>
</evidence>
<accession>A0A7X1B731</accession>
<dbReference type="AlphaFoldDB" id="A0A7X1B731"/>
<reference evidence="2 3" key="1">
    <citation type="submission" date="2020-07" db="EMBL/GenBank/DDBJ databases">
        <authorList>
            <person name="Feng X."/>
        </authorList>
    </citation>
    <scope>NUCLEOTIDE SEQUENCE [LARGE SCALE GENOMIC DNA]</scope>
    <source>
        <strain evidence="2 3">JCM23202</strain>
    </source>
</reference>
<dbReference type="Proteomes" id="UP000526501">
    <property type="component" value="Unassembled WGS sequence"/>
</dbReference>
<name>A0A7X1B731_9BACT</name>
<dbReference type="RefSeq" id="WP_185660736.1">
    <property type="nucleotide sequence ID" value="NZ_CAWPOO010000012.1"/>
</dbReference>
<evidence type="ECO:0000256" key="1">
    <source>
        <dbReference type="SAM" id="SignalP"/>
    </source>
</evidence>
<proteinExistence type="predicted"/>
<evidence type="ECO:0000313" key="2">
    <source>
        <dbReference type="EMBL" id="MBC2606866.1"/>
    </source>
</evidence>
<gene>
    <name evidence="2" type="ORF">H5P27_12505</name>
</gene>
<feature type="signal peptide" evidence="1">
    <location>
        <begin position="1"/>
        <end position="21"/>
    </location>
</feature>
<keyword evidence="1" id="KW-0732">Signal</keyword>
<feature type="chain" id="PRO_5031122990" description="Curli production assembly/transport component CsgG" evidence="1">
    <location>
        <begin position="22"/>
        <end position="309"/>
    </location>
</feature>
<keyword evidence="3" id="KW-1185">Reference proteome</keyword>
<dbReference type="EMBL" id="JACHVC010000012">
    <property type="protein sequence ID" value="MBC2606866.1"/>
    <property type="molecule type" value="Genomic_DNA"/>
</dbReference>
<organism evidence="2 3">
    <name type="scientific">Pelagicoccus albus</name>
    <dbReference type="NCBI Taxonomy" id="415222"/>
    <lineage>
        <taxon>Bacteria</taxon>
        <taxon>Pseudomonadati</taxon>
        <taxon>Verrucomicrobiota</taxon>
        <taxon>Opitutia</taxon>
        <taxon>Puniceicoccales</taxon>
        <taxon>Pelagicoccaceae</taxon>
        <taxon>Pelagicoccus</taxon>
    </lineage>
</organism>
<comment type="caution">
    <text evidence="2">The sequence shown here is derived from an EMBL/GenBank/DDBJ whole genome shotgun (WGS) entry which is preliminary data.</text>
</comment>